<reference evidence="2 3" key="1">
    <citation type="submission" date="2016-08" db="EMBL/GenBank/DDBJ databases">
        <title>A new outlook on sporulation: Clostridium algidixylanolyticum.</title>
        <authorList>
            <person name="Poppleton D.I."/>
            <person name="Gribaldo S."/>
        </authorList>
    </citation>
    <scope>NUCLEOTIDE SEQUENCE [LARGE SCALE GENOMIC DNA]</scope>
    <source>
        <strain evidence="2 3">SPL73</strain>
    </source>
</reference>
<dbReference type="EMBL" id="MCIA01000032">
    <property type="protein sequence ID" value="RKD29393.1"/>
    <property type="molecule type" value="Genomic_DNA"/>
</dbReference>
<dbReference type="InterPro" id="IPR006660">
    <property type="entry name" value="Arsenate_reductase-like"/>
</dbReference>
<keyword evidence="3" id="KW-1185">Reference proteome</keyword>
<dbReference type="Gene3D" id="3.40.30.10">
    <property type="entry name" value="Glutaredoxin"/>
    <property type="match status" value="1"/>
</dbReference>
<proteinExistence type="inferred from homology"/>
<protein>
    <submittedName>
        <fullName evidence="2">ArsC family transcriptional regulator</fullName>
    </submittedName>
</protein>
<dbReference type="RefSeq" id="WP_120198228.1">
    <property type="nucleotide sequence ID" value="NZ_MCIA01000032.1"/>
</dbReference>
<comment type="similarity">
    <text evidence="1">Belongs to the ArsC family.</text>
</comment>
<dbReference type="OrthoDB" id="9803749at2"/>
<dbReference type="PANTHER" id="PTHR30041">
    <property type="entry name" value="ARSENATE REDUCTASE"/>
    <property type="match status" value="1"/>
</dbReference>
<name>A0A419SVX7_9FIRM</name>
<dbReference type="Pfam" id="PF03960">
    <property type="entry name" value="ArsC"/>
    <property type="match status" value="1"/>
</dbReference>
<dbReference type="SUPFAM" id="SSF52833">
    <property type="entry name" value="Thioredoxin-like"/>
    <property type="match status" value="1"/>
</dbReference>
<accession>A0A419SVX7</accession>
<dbReference type="AlphaFoldDB" id="A0A419SVX7"/>
<gene>
    <name evidence="2" type="ORF">BET01_08590</name>
</gene>
<evidence type="ECO:0000313" key="2">
    <source>
        <dbReference type="EMBL" id="RKD29393.1"/>
    </source>
</evidence>
<evidence type="ECO:0000313" key="3">
    <source>
        <dbReference type="Proteomes" id="UP000284277"/>
    </source>
</evidence>
<dbReference type="Proteomes" id="UP000284277">
    <property type="component" value="Unassembled WGS sequence"/>
</dbReference>
<comment type="caution">
    <text evidence="2">The sequence shown here is derived from an EMBL/GenBank/DDBJ whole genome shotgun (WGS) entry which is preliminary data.</text>
</comment>
<evidence type="ECO:0000256" key="1">
    <source>
        <dbReference type="PROSITE-ProRule" id="PRU01282"/>
    </source>
</evidence>
<dbReference type="PROSITE" id="PS51353">
    <property type="entry name" value="ARSC"/>
    <property type="match status" value="1"/>
</dbReference>
<organism evidence="2 3">
    <name type="scientific">Lacrimispora algidixylanolytica</name>
    <dbReference type="NCBI Taxonomy" id="94868"/>
    <lineage>
        <taxon>Bacteria</taxon>
        <taxon>Bacillati</taxon>
        <taxon>Bacillota</taxon>
        <taxon>Clostridia</taxon>
        <taxon>Lachnospirales</taxon>
        <taxon>Lachnospiraceae</taxon>
        <taxon>Lacrimispora</taxon>
    </lineage>
</organism>
<dbReference type="PANTHER" id="PTHR30041:SF8">
    <property type="entry name" value="PROTEIN YFFB"/>
    <property type="match status" value="1"/>
</dbReference>
<dbReference type="InterPro" id="IPR036249">
    <property type="entry name" value="Thioredoxin-like_sf"/>
</dbReference>
<sequence length="113" mass="13070">MNIQIFGAKKCFDTKKAERYFKERGIKYQLIDIKEKGLSKGEYQNVRQAVGGREALLCTDCQDQDALALIKYSPDEDKDEKILENQQVLKTPIVRNGKLASVGYKPEIWKNWE</sequence>